<evidence type="ECO:0008006" key="3">
    <source>
        <dbReference type="Google" id="ProtNLM"/>
    </source>
</evidence>
<dbReference type="InterPro" id="IPR043132">
    <property type="entry name" value="BCAT-like_C"/>
</dbReference>
<dbReference type="Gene3D" id="3.20.10.10">
    <property type="entry name" value="D-amino Acid Aminotransferase, subunit A, domain 2"/>
    <property type="match status" value="1"/>
</dbReference>
<dbReference type="InterPro" id="IPR001544">
    <property type="entry name" value="Aminotrans_IV"/>
</dbReference>
<proteinExistence type="predicted"/>
<sequence length="201" mass="22773">MSQVPLLLESIRYVDGEPELLPLHQERVDRSLAEYGVKPRWRLADYLAQHPCPASLMGVVKCRLLYDAEPLEVGYAPYHRRTIQSLRAVAAPELDYHLKWADRAALQALLEQRGDADEVVIVNEEGLLTDSSYTNIALRQGNRWYTPRVPLLAGVQRAHLIAEGVLTPRDIPLAELSAYDRIALINAMMPWAERIELEVRG</sequence>
<evidence type="ECO:0000313" key="1">
    <source>
        <dbReference type="EMBL" id="EEK17808.1"/>
    </source>
</evidence>
<dbReference type="Pfam" id="PF01063">
    <property type="entry name" value="Aminotran_4"/>
    <property type="match status" value="1"/>
</dbReference>
<dbReference type="InterPro" id="IPR043131">
    <property type="entry name" value="BCAT-like_N"/>
</dbReference>
<dbReference type="SUPFAM" id="SSF56752">
    <property type="entry name" value="D-aminoacid aminotransferase-like PLP-dependent enzymes"/>
    <property type="match status" value="1"/>
</dbReference>
<evidence type="ECO:0000313" key="2">
    <source>
        <dbReference type="Proteomes" id="UP000003303"/>
    </source>
</evidence>
<dbReference type="RefSeq" id="WP_007364400.1">
    <property type="nucleotide sequence ID" value="NZ_ACLR01000001.1"/>
</dbReference>
<dbReference type="EMBL" id="ACLR01000001">
    <property type="protein sequence ID" value="EEK17808.1"/>
    <property type="molecule type" value="Genomic_DNA"/>
</dbReference>
<reference evidence="1 2" key="1">
    <citation type="submission" date="2009-04" db="EMBL/GenBank/DDBJ databases">
        <authorList>
            <person name="Sebastian Y."/>
            <person name="Madupu R."/>
            <person name="Durkin A.S."/>
            <person name="Torralba M."/>
            <person name="Methe B."/>
            <person name="Sutton G.G."/>
            <person name="Strausberg R.L."/>
            <person name="Nelson K.E."/>
        </authorList>
    </citation>
    <scope>NUCLEOTIDE SEQUENCE [LARGE SCALE GENOMIC DNA]</scope>
    <source>
        <strain evidence="1 2">60-3</strain>
    </source>
</reference>
<dbReference type="InterPro" id="IPR036038">
    <property type="entry name" value="Aminotransferase-like"/>
</dbReference>
<dbReference type="OrthoDB" id="1148709at2"/>
<keyword evidence="2" id="KW-1185">Reference proteome</keyword>
<dbReference type="AlphaFoldDB" id="C2M905"/>
<dbReference type="Proteomes" id="UP000003303">
    <property type="component" value="Unassembled WGS sequence"/>
</dbReference>
<dbReference type="STRING" id="596327.PORUE0001_0593"/>
<comment type="caution">
    <text evidence="1">The sequence shown here is derived from an EMBL/GenBank/DDBJ whole genome shotgun (WGS) entry which is preliminary data.</text>
</comment>
<dbReference type="Gene3D" id="3.30.470.10">
    <property type="match status" value="1"/>
</dbReference>
<gene>
    <name evidence="1" type="ORF">PORUE0001_0593</name>
</gene>
<protein>
    <recommendedName>
        <fullName evidence="3">Aminotransferase, class IV</fullName>
    </recommendedName>
</protein>
<dbReference type="eggNOG" id="COG0115">
    <property type="taxonomic scope" value="Bacteria"/>
</dbReference>
<accession>C2M905</accession>
<name>C2M905_9PORP</name>
<dbReference type="GO" id="GO:0003824">
    <property type="term" value="F:catalytic activity"/>
    <property type="evidence" value="ECO:0007669"/>
    <property type="project" value="InterPro"/>
</dbReference>
<organism evidence="1 2">
    <name type="scientific">Porphyromonas uenonis 60-3</name>
    <dbReference type="NCBI Taxonomy" id="596327"/>
    <lineage>
        <taxon>Bacteria</taxon>
        <taxon>Pseudomonadati</taxon>
        <taxon>Bacteroidota</taxon>
        <taxon>Bacteroidia</taxon>
        <taxon>Bacteroidales</taxon>
        <taxon>Porphyromonadaceae</taxon>
        <taxon>Porphyromonas</taxon>
    </lineage>
</organism>